<gene>
    <name evidence="3" type="ORF">HYC85_022557</name>
</gene>
<dbReference type="InterPro" id="IPR050905">
    <property type="entry name" value="Plant_NBS-LRR"/>
</dbReference>
<keyword evidence="4" id="KW-1185">Reference proteome</keyword>
<dbReference type="Gene3D" id="1.10.238.10">
    <property type="entry name" value="EF-hand"/>
    <property type="match status" value="1"/>
</dbReference>
<dbReference type="InterPro" id="IPR002048">
    <property type="entry name" value="EF_hand_dom"/>
</dbReference>
<evidence type="ECO:0000313" key="4">
    <source>
        <dbReference type="Proteomes" id="UP000593564"/>
    </source>
</evidence>
<sequence length="275" mass="31110">LFKEEEEEEEDDDEDEQVFDVFDERKNGVIEFDEFVHALNVKQMLTAIMMESDVKLTDELVEAIIDKVQCGDVELEKKIDEKIGQFIDKVEKHLSKKIDENIVCDGLSNILFSSNSIKGMQNLELLDVQWCPSIGVAFDLEGLLWKGISDMALPSLKKDNSPGIQGFQNLRSLKVNGCGSLINLLSYTLAKLLVKLQDIEVTECGGMEAIIANEPNANDEVIIKIIMFPQLKKLKFRNLPNLESFCSRTYKFEESLLKTVEVSKCPKLKTLPPAF</sequence>
<evidence type="ECO:0000259" key="2">
    <source>
        <dbReference type="PROSITE" id="PS50222"/>
    </source>
</evidence>
<evidence type="ECO:0000313" key="3">
    <source>
        <dbReference type="EMBL" id="KAF5941390.1"/>
    </source>
</evidence>
<dbReference type="Pfam" id="PF23247">
    <property type="entry name" value="LRR_RPS2"/>
    <property type="match status" value="1"/>
</dbReference>
<dbReference type="InterPro" id="IPR011992">
    <property type="entry name" value="EF-hand-dom_pair"/>
</dbReference>
<feature type="non-terminal residue" evidence="3">
    <location>
        <position position="275"/>
    </location>
</feature>
<dbReference type="SUPFAM" id="SSF52047">
    <property type="entry name" value="RNI-like"/>
    <property type="match status" value="1"/>
</dbReference>
<dbReference type="Proteomes" id="UP000593564">
    <property type="component" value="Unassembled WGS sequence"/>
</dbReference>
<dbReference type="AlphaFoldDB" id="A0A7J7GL38"/>
<protein>
    <recommendedName>
        <fullName evidence="2">EF-hand domain-containing protein</fullName>
    </recommendedName>
</protein>
<keyword evidence="1" id="KW-0611">Plant defense</keyword>
<name>A0A7J7GL38_CAMSI</name>
<dbReference type="Gene3D" id="3.80.10.10">
    <property type="entry name" value="Ribonuclease Inhibitor"/>
    <property type="match status" value="1"/>
</dbReference>
<proteinExistence type="predicted"/>
<accession>A0A7J7GL38</accession>
<dbReference type="PROSITE" id="PS50222">
    <property type="entry name" value="EF_HAND_2"/>
    <property type="match status" value="1"/>
</dbReference>
<dbReference type="InterPro" id="IPR057135">
    <property type="entry name" value="At4g27190-like_LRR"/>
</dbReference>
<dbReference type="GO" id="GO:0005509">
    <property type="term" value="F:calcium ion binding"/>
    <property type="evidence" value="ECO:0007669"/>
    <property type="project" value="InterPro"/>
</dbReference>
<dbReference type="PANTHER" id="PTHR33463:SF198">
    <property type="entry name" value="RPP4C3"/>
    <property type="match status" value="1"/>
</dbReference>
<feature type="domain" description="EF-hand" evidence="2">
    <location>
        <begin position="10"/>
        <end position="45"/>
    </location>
</feature>
<dbReference type="SUPFAM" id="SSF47473">
    <property type="entry name" value="EF-hand"/>
    <property type="match status" value="1"/>
</dbReference>
<dbReference type="EMBL" id="JACBKZ010000010">
    <property type="protein sequence ID" value="KAF5941390.1"/>
    <property type="molecule type" value="Genomic_DNA"/>
</dbReference>
<organism evidence="3 4">
    <name type="scientific">Camellia sinensis</name>
    <name type="common">Tea plant</name>
    <name type="synonym">Thea sinensis</name>
    <dbReference type="NCBI Taxonomy" id="4442"/>
    <lineage>
        <taxon>Eukaryota</taxon>
        <taxon>Viridiplantae</taxon>
        <taxon>Streptophyta</taxon>
        <taxon>Embryophyta</taxon>
        <taxon>Tracheophyta</taxon>
        <taxon>Spermatophyta</taxon>
        <taxon>Magnoliopsida</taxon>
        <taxon>eudicotyledons</taxon>
        <taxon>Gunneridae</taxon>
        <taxon>Pentapetalae</taxon>
        <taxon>asterids</taxon>
        <taxon>Ericales</taxon>
        <taxon>Theaceae</taxon>
        <taxon>Camellia</taxon>
    </lineage>
</organism>
<comment type="caution">
    <text evidence="3">The sequence shown here is derived from an EMBL/GenBank/DDBJ whole genome shotgun (WGS) entry which is preliminary data.</text>
</comment>
<dbReference type="PANTHER" id="PTHR33463">
    <property type="entry name" value="NB-ARC DOMAIN-CONTAINING PROTEIN-RELATED"/>
    <property type="match status" value="1"/>
</dbReference>
<reference evidence="4" key="1">
    <citation type="journal article" date="2020" name="Nat. Commun.">
        <title>Genome assembly of wild tea tree DASZ reveals pedigree and selection history of tea varieties.</title>
        <authorList>
            <person name="Zhang W."/>
            <person name="Zhang Y."/>
            <person name="Qiu H."/>
            <person name="Guo Y."/>
            <person name="Wan H."/>
            <person name="Zhang X."/>
            <person name="Scossa F."/>
            <person name="Alseekh S."/>
            <person name="Zhang Q."/>
            <person name="Wang P."/>
            <person name="Xu L."/>
            <person name="Schmidt M.H."/>
            <person name="Jia X."/>
            <person name="Li D."/>
            <person name="Zhu A."/>
            <person name="Guo F."/>
            <person name="Chen W."/>
            <person name="Ni D."/>
            <person name="Usadel B."/>
            <person name="Fernie A.R."/>
            <person name="Wen W."/>
        </authorList>
    </citation>
    <scope>NUCLEOTIDE SEQUENCE [LARGE SCALE GENOMIC DNA]</scope>
    <source>
        <strain evidence="4">cv. G240</strain>
    </source>
</reference>
<dbReference type="InterPro" id="IPR032675">
    <property type="entry name" value="LRR_dom_sf"/>
</dbReference>
<evidence type="ECO:0000256" key="1">
    <source>
        <dbReference type="ARBA" id="ARBA00022821"/>
    </source>
</evidence>
<reference evidence="3 4" key="2">
    <citation type="submission" date="2020-07" db="EMBL/GenBank/DDBJ databases">
        <title>Genome assembly of wild tea tree DASZ reveals pedigree and selection history of tea varieties.</title>
        <authorList>
            <person name="Zhang W."/>
        </authorList>
    </citation>
    <scope>NUCLEOTIDE SEQUENCE [LARGE SCALE GENOMIC DNA]</scope>
    <source>
        <strain evidence="4">cv. G240</strain>
        <tissue evidence="3">Leaf</tissue>
    </source>
</reference>